<gene>
    <name evidence="2" type="ORF">IAA20_04210</name>
</gene>
<reference evidence="2" key="1">
    <citation type="journal article" date="2021" name="PeerJ">
        <title>Extensive microbial diversity within the chicken gut microbiome revealed by metagenomics and culture.</title>
        <authorList>
            <person name="Gilroy R."/>
            <person name="Ravi A."/>
            <person name="Getino M."/>
            <person name="Pursley I."/>
            <person name="Horton D.L."/>
            <person name="Alikhan N.F."/>
            <person name="Baker D."/>
            <person name="Gharbi K."/>
            <person name="Hall N."/>
            <person name="Watson M."/>
            <person name="Adriaenssens E.M."/>
            <person name="Foster-Nyarko E."/>
            <person name="Jarju S."/>
            <person name="Secka A."/>
            <person name="Antonio M."/>
            <person name="Oren A."/>
            <person name="Chaudhuri R.R."/>
            <person name="La Ragione R."/>
            <person name="Hildebrand F."/>
            <person name="Pallen M.J."/>
        </authorList>
    </citation>
    <scope>NUCLEOTIDE SEQUENCE</scope>
    <source>
        <strain evidence="2">CHK172-16539</strain>
    </source>
</reference>
<organism evidence="2 3">
    <name type="scientific">Candidatus Enterococcus avicola</name>
    <dbReference type="NCBI Taxonomy" id="2838561"/>
    <lineage>
        <taxon>Bacteria</taxon>
        <taxon>Bacillati</taxon>
        <taxon>Bacillota</taxon>
        <taxon>Bacilli</taxon>
        <taxon>Lactobacillales</taxon>
        <taxon>Enterococcaceae</taxon>
        <taxon>Enterococcus</taxon>
    </lineage>
</organism>
<dbReference type="AlphaFoldDB" id="A0A9D2F7C7"/>
<comment type="caution">
    <text evidence="2">The sequence shown here is derived from an EMBL/GenBank/DDBJ whole genome shotgun (WGS) entry which is preliminary data.</text>
</comment>
<protein>
    <submittedName>
        <fullName evidence="2">TFIIB-type zinc ribbon-containing protein</fullName>
    </submittedName>
</protein>
<evidence type="ECO:0000313" key="2">
    <source>
        <dbReference type="EMBL" id="HIZ53131.1"/>
    </source>
</evidence>
<sequence length="362" mass="40784">MDIITHKCPNCGGALTFDPSDQKFHCPFCLSVFTEEEVSEFEAKQKAATLASETIPETKTKTSSLDPPAEETMQLFLCPSCGAEIVTDATTAATYCYFCHNPVVLSGRLSGTFLPNKVLPFKIEKEQAKEKFLEWVSTKKFVPSDFYNEEQIEKLTGVYFPYWVVDAKGQGQLSGSGTSIRVWRVGEIEYTETKQFSVQRQGDFRFKDLVKNALSKNVQQKMVESVQPFPLENAIDFKNQYLAGFQAEKRDIEYQTLEKDVENELKDYAGSLLKNSVNTYTTFRESSRDLSLDSIEKNYMLLPVWLVTYRSPGSDDVFYYAMNGQTGKVSGILPISYKKLSLVSGGIFAILAILLMIGGYFI</sequence>
<name>A0A9D2F7C7_9ENTE</name>
<evidence type="ECO:0000313" key="3">
    <source>
        <dbReference type="Proteomes" id="UP000824063"/>
    </source>
</evidence>
<evidence type="ECO:0000256" key="1">
    <source>
        <dbReference type="SAM" id="Phobius"/>
    </source>
</evidence>
<reference evidence="2" key="2">
    <citation type="submission" date="2021-04" db="EMBL/GenBank/DDBJ databases">
        <authorList>
            <person name="Gilroy R."/>
        </authorList>
    </citation>
    <scope>NUCLEOTIDE SEQUENCE</scope>
    <source>
        <strain evidence="2">CHK172-16539</strain>
    </source>
</reference>
<dbReference type="PANTHER" id="PTHR37826">
    <property type="entry name" value="FLOTILLIN BAND_7_5 DOMAIN PROTEIN"/>
    <property type="match status" value="1"/>
</dbReference>
<dbReference type="Proteomes" id="UP000824063">
    <property type="component" value="Unassembled WGS sequence"/>
</dbReference>
<dbReference type="Gene3D" id="2.20.28.30">
    <property type="entry name" value="RNA polymerase ii, chain L"/>
    <property type="match status" value="2"/>
</dbReference>
<proteinExistence type="predicted"/>
<dbReference type="EMBL" id="DXBN01000100">
    <property type="protein sequence ID" value="HIZ53131.1"/>
    <property type="molecule type" value="Genomic_DNA"/>
</dbReference>
<keyword evidence="1" id="KW-0812">Transmembrane</keyword>
<keyword evidence="1" id="KW-0472">Membrane</keyword>
<accession>A0A9D2F7C7</accession>
<feature type="transmembrane region" description="Helical" evidence="1">
    <location>
        <begin position="340"/>
        <end position="361"/>
    </location>
</feature>
<keyword evidence="1" id="KW-1133">Transmembrane helix</keyword>
<dbReference type="PANTHER" id="PTHR37826:SF3">
    <property type="entry name" value="J DOMAIN-CONTAINING PROTEIN"/>
    <property type="match status" value="1"/>
</dbReference>